<dbReference type="PANTHER" id="PTHR46801">
    <property type="entry name" value="OS06G0309200 PROTEIN"/>
    <property type="match status" value="1"/>
</dbReference>
<dbReference type="OrthoDB" id="10255543at2759"/>
<feature type="domain" description="Lipid-binding serum glycoprotein N-terminal" evidence="3">
    <location>
        <begin position="47"/>
        <end position="273"/>
    </location>
</feature>
<keyword evidence="1" id="KW-0325">Glycoprotein</keyword>
<dbReference type="GO" id="GO:1903409">
    <property type="term" value="P:reactive oxygen species biosynthetic process"/>
    <property type="evidence" value="ECO:0000318"/>
    <property type="project" value="GO_Central"/>
</dbReference>
<accession>A0A0K9PYV6</accession>
<dbReference type="GO" id="GO:0001530">
    <property type="term" value="F:lipopolysaccharide binding"/>
    <property type="evidence" value="ECO:0000318"/>
    <property type="project" value="GO_Central"/>
</dbReference>
<dbReference type="SUPFAM" id="SSF55394">
    <property type="entry name" value="Bactericidal permeability-increasing protein, BPI"/>
    <property type="match status" value="2"/>
</dbReference>
<keyword evidence="2" id="KW-0732">Signal</keyword>
<dbReference type="PIRSF" id="PIRSF002417">
    <property type="entry name" value="Lipid_binding_protein"/>
    <property type="match status" value="1"/>
</dbReference>
<comment type="caution">
    <text evidence="5">The sequence shown here is derived from an EMBL/GenBank/DDBJ whole genome shotgun (WGS) entry which is preliminary data.</text>
</comment>
<dbReference type="InterPro" id="IPR017943">
    <property type="entry name" value="Bactericidal_perm-incr_a/b_dom"/>
</dbReference>
<dbReference type="STRING" id="29655.A0A0K9PYV6"/>
<evidence type="ECO:0000259" key="4">
    <source>
        <dbReference type="SMART" id="SM00329"/>
    </source>
</evidence>
<dbReference type="Proteomes" id="UP000036987">
    <property type="component" value="Unassembled WGS sequence"/>
</dbReference>
<gene>
    <name evidence="5" type="ORF">ZOSMA_132G00110</name>
</gene>
<evidence type="ECO:0000256" key="1">
    <source>
        <dbReference type="ARBA" id="ARBA00023180"/>
    </source>
</evidence>
<protein>
    <submittedName>
        <fullName evidence="5">Lipopolysaccharide-binding protein/bactericidal permeability-increasingprotein</fullName>
    </submittedName>
</protein>
<dbReference type="Pfam" id="PF02886">
    <property type="entry name" value="LBP_BPI_CETP_C"/>
    <property type="match status" value="1"/>
</dbReference>
<dbReference type="InterPro" id="IPR030675">
    <property type="entry name" value="BPI/LBP"/>
</dbReference>
<proteinExistence type="predicted"/>
<dbReference type="SMART" id="SM00329">
    <property type="entry name" value="BPI2"/>
    <property type="match status" value="1"/>
</dbReference>
<dbReference type="EMBL" id="LFYR01000379">
    <property type="protein sequence ID" value="KMZ74238.1"/>
    <property type="molecule type" value="Genomic_DNA"/>
</dbReference>
<dbReference type="GO" id="GO:0005615">
    <property type="term" value="C:extracellular space"/>
    <property type="evidence" value="ECO:0007669"/>
    <property type="project" value="InterPro"/>
</dbReference>
<dbReference type="Gene3D" id="3.15.20.10">
    <property type="entry name" value="Bactericidal permeability-increasing protein, domain 2"/>
    <property type="match status" value="1"/>
</dbReference>
<evidence type="ECO:0000313" key="5">
    <source>
        <dbReference type="EMBL" id="KMZ74238.1"/>
    </source>
</evidence>
<dbReference type="SMART" id="SM00328">
    <property type="entry name" value="BPI1"/>
    <property type="match status" value="1"/>
</dbReference>
<dbReference type="InterPro" id="IPR017942">
    <property type="entry name" value="Lipid-bd_serum_glycop_N"/>
</dbReference>
<evidence type="ECO:0000313" key="6">
    <source>
        <dbReference type="Proteomes" id="UP000036987"/>
    </source>
</evidence>
<sequence length="516" mass="56229">MSPPKCSGDGVHASSSTTTAFILLICLSILPNPITSSSDIGFTSVVISEKGLDFAKDILIQLGVNSLTPLELPEITKSVNIPLIGGVKMSLKDIVITSVNVGESEIEVGESGIVVGATGGNAKLGMDWRYSYSTWLIIPIEVSDQGSATVETKGMEIELKMTMKNQDGNLKLTLLHCVCNMKELFVTLDGGTSWLYQGLIDAFEDQIRTAVEKAITQKIVEGIKSLDSMLQKIPKEVKVDDVVSLNVTFMDDPLFGNSFIEFDIDGLFVSSNFIEANRVPEKLLKDTSSSRVPCQRLEMLGISLDQAVFNTASALYFQAGLMHLTVDNVPDQPLMNTAGWRFIIPKLYKKYPNDDMALNISLTSPPEIIITSEAIATTLYSDLTVDVLDSGVLIPVACISVTISASGVMEISGNNLTGQAKLESFSLDLKWSNVGNFYMSLIEKAIWTFLNNFFIPQVNRHLEKGFPLPIISGFSLENSIISLSDSTISVCSDVNYKEVGSPSTITNFKPKRLDKN</sequence>
<evidence type="ECO:0000256" key="2">
    <source>
        <dbReference type="SAM" id="SignalP"/>
    </source>
</evidence>
<keyword evidence="6" id="KW-1185">Reference proteome</keyword>
<reference evidence="6" key="1">
    <citation type="journal article" date="2016" name="Nature">
        <title>The genome of the seagrass Zostera marina reveals angiosperm adaptation to the sea.</title>
        <authorList>
            <person name="Olsen J.L."/>
            <person name="Rouze P."/>
            <person name="Verhelst B."/>
            <person name="Lin Y.-C."/>
            <person name="Bayer T."/>
            <person name="Collen J."/>
            <person name="Dattolo E."/>
            <person name="De Paoli E."/>
            <person name="Dittami S."/>
            <person name="Maumus F."/>
            <person name="Michel G."/>
            <person name="Kersting A."/>
            <person name="Lauritano C."/>
            <person name="Lohaus R."/>
            <person name="Toepel M."/>
            <person name="Tonon T."/>
            <person name="Vanneste K."/>
            <person name="Amirebrahimi M."/>
            <person name="Brakel J."/>
            <person name="Bostroem C."/>
            <person name="Chovatia M."/>
            <person name="Grimwood J."/>
            <person name="Jenkins J.W."/>
            <person name="Jueterbock A."/>
            <person name="Mraz A."/>
            <person name="Stam W.T."/>
            <person name="Tice H."/>
            <person name="Bornberg-Bauer E."/>
            <person name="Green P.J."/>
            <person name="Pearson G.A."/>
            <person name="Procaccini G."/>
            <person name="Duarte C.M."/>
            <person name="Schmutz J."/>
            <person name="Reusch T.B.H."/>
            <person name="Van de Peer Y."/>
        </authorList>
    </citation>
    <scope>NUCLEOTIDE SEQUENCE [LARGE SCALE GENOMIC DNA]</scope>
    <source>
        <strain evidence="6">cv. Finnish</strain>
    </source>
</reference>
<dbReference type="Pfam" id="PF01273">
    <property type="entry name" value="LBP_BPI_CETP"/>
    <property type="match status" value="1"/>
</dbReference>
<feature type="domain" description="Lipid-binding serum glycoprotein C-terminal" evidence="4">
    <location>
        <begin position="294"/>
        <end position="492"/>
    </location>
</feature>
<feature type="signal peptide" evidence="2">
    <location>
        <begin position="1"/>
        <end position="36"/>
    </location>
</feature>
<dbReference type="InterPro" id="IPR045897">
    <property type="entry name" value="BPI/LBP_pln"/>
</dbReference>
<name>A0A0K9PYV6_ZOSMR</name>
<dbReference type="OMA" id="WKARKRF"/>
<dbReference type="Gene3D" id="3.15.10.10">
    <property type="entry name" value="Bactericidal permeability-increasing protein, domain 1"/>
    <property type="match status" value="1"/>
</dbReference>
<organism evidence="5 6">
    <name type="scientific">Zostera marina</name>
    <name type="common">Eelgrass</name>
    <dbReference type="NCBI Taxonomy" id="29655"/>
    <lineage>
        <taxon>Eukaryota</taxon>
        <taxon>Viridiplantae</taxon>
        <taxon>Streptophyta</taxon>
        <taxon>Embryophyta</taxon>
        <taxon>Tracheophyta</taxon>
        <taxon>Spermatophyta</taxon>
        <taxon>Magnoliopsida</taxon>
        <taxon>Liliopsida</taxon>
        <taxon>Zosteraceae</taxon>
        <taxon>Zostera</taxon>
    </lineage>
</organism>
<dbReference type="AlphaFoldDB" id="A0A0K9PYV6"/>
<dbReference type="PANTHER" id="PTHR46801:SF2">
    <property type="entry name" value="LIPOPOLYSACCHARIDE-BINDING PROTEIN"/>
    <property type="match status" value="1"/>
</dbReference>
<dbReference type="InterPro" id="IPR001124">
    <property type="entry name" value="Lipid-bd_serum_glycop_C"/>
</dbReference>
<feature type="chain" id="PRO_5005528010" evidence="2">
    <location>
        <begin position="37"/>
        <end position="516"/>
    </location>
</feature>
<evidence type="ECO:0000259" key="3">
    <source>
        <dbReference type="SMART" id="SM00328"/>
    </source>
</evidence>